<dbReference type="SUPFAM" id="SSF103088">
    <property type="entry name" value="OmpA-like"/>
    <property type="match status" value="2"/>
</dbReference>
<comment type="subcellular location">
    <subcellularLocation>
        <location evidence="1">Cell outer membrane</location>
    </subcellularLocation>
</comment>
<dbReference type="InterPro" id="IPR050330">
    <property type="entry name" value="Bact_OuterMem_StrucFunc"/>
</dbReference>
<proteinExistence type="predicted"/>
<accession>A0A916JQL8</accession>
<evidence type="ECO:0000256" key="3">
    <source>
        <dbReference type="ARBA" id="ARBA00023237"/>
    </source>
</evidence>
<evidence type="ECO:0000313" key="6">
    <source>
        <dbReference type="EMBL" id="CAG5086159.1"/>
    </source>
</evidence>
<dbReference type="InterPro" id="IPR036737">
    <property type="entry name" value="OmpA-like_sf"/>
</dbReference>
<dbReference type="GO" id="GO:0009279">
    <property type="term" value="C:cell outer membrane"/>
    <property type="evidence" value="ECO:0007669"/>
    <property type="project" value="UniProtKB-SubCell"/>
</dbReference>
<evidence type="ECO:0000259" key="5">
    <source>
        <dbReference type="PROSITE" id="PS51123"/>
    </source>
</evidence>
<feature type="domain" description="OmpA-like" evidence="5">
    <location>
        <begin position="307"/>
        <end position="423"/>
    </location>
</feature>
<dbReference type="Pfam" id="PF00691">
    <property type="entry name" value="OmpA"/>
    <property type="match status" value="2"/>
</dbReference>
<dbReference type="PRINTS" id="PR01021">
    <property type="entry name" value="OMPADOMAIN"/>
</dbReference>
<keyword evidence="3" id="KW-0998">Cell outer membrane</keyword>
<dbReference type="InterPro" id="IPR006665">
    <property type="entry name" value="OmpA-like"/>
</dbReference>
<evidence type="ECO:0000256" key="2">
    <source>
        <dbReference type="ARBA" id="ARBA00023136"/>
    </source>
</evidence>
<dbReference type="SUPFAM" id="SSF52799">
    <property type="entry name" value="(Phosphotyrosine protein) phosphatases II"/>
    <property type="match status" value="1"/>
</dbReference>
<reference evidence="6" key="1">
    <citation type="submission" date="2021-04" db="EMBL/GenBank/DDBJ databases">
        <authorList>
            <person name="Rodrigo-Torres L."/>
            <person name="Arahal R. D."/>
            <person name="Lucena T."/>
        </authorList>
    </citation>
    <scope>NUCLEOTIDE SEQUENCE</scope>
    <source>
        <strain evidence="6">AS29M-1</strain>
    </source>
</reference>
<feature type="domain" description="OmpA-like" evidence="5">
    <location>
        <begin position="454"/>
        <end position="568"/>
    </location>
</feature>
<evidence type="ECO:0000256" key="4">
    <source>
        <dbReference type="PROSITE-ProRule" id="PRU00473"/>
    </source>
</evidence>
<evidence type="ECO:0000313" key="7">
    <source>
        <dbReference type="Proteomes" id="UP000683507"/>
    </source>
</evidence>
<dbReference type="Gene3D" id="3.30.1330.60">
    <property type="entry name" value="OmpA-like domain"/>
    <property type="match status" value="2"/>
</dbReference>
<dbReference type="KEGG" id="ptan:CRYO30217_03028"/>
<dbReference type="CDD" id="cd07185">
    <property type="entry name" value="OmpA_C-like"/>
    <property type="match status" value="2"/>
</dbReference>
<dbReference type="AlphaFoldDB" id="A0A916JQL8"/>
<gene>
    <name evidence="6" type="primary">ompA</name>
    <name evidence="6" type="ORF">CRYO30217_03028</name>
</gene>
<dbReference type="Proteomes" id="UP000683507">
    <property type="component" value="Chromosome"/>
</dbReference>
<dbReference type="PANTHER" id="PTHR30329">
    <property type="entry name" value="STATOR ELEMENT OF FLAGELLAR MOTOR COMPLEX"/>
    <property type="match status" value="1"/>
</dbReference>
<dbReference type="PANTHER" id="PTHR30329:SF21">
    <property type="entry name" value="LIPOPROTEIN YIAD-RELATED"/>
    <property type="match status" value="1"/>
</dbReference>
<organism evidence="6 7">
    <name type="scientific">Parvicella tangerina</name>
    <dbReference type="NCBI Taxonomy" id="2829795"/>
    <lineage>
        <taxon>Bacteria</taxon>
        <taxon>Pseudomonadati</taxon>
        <taxon>Bacteroidota</taxon>
        <taxon>Flavobacteriia</taxon>
        <taxon>Flavobacteriales</taxon>
        <taxon>Parvicellaceae</taxon>
        <taxon>Parvicella</taxon>
    </lineage>
</organism>
<evidence type="ECO:0000256" key="1">
    <source>
        <dbReference type="ARBA" id="ARBA00004442"/>
    </source>
</evidence>
<keyword evidence="7" id="KW-1185">Reference proteome</keyword>
<dbReference type="InterPro" id="IPR029021">
    <property type="entry name" value="Prot-tyrosine_phosphatase-like"/>
</dbReference>
<dbReference type="RefSeq" id="WP_258543220.1">
    <property type="nucleotide sequence ID" value="NZ_OU015584.1"/>
</dbReference>
<dbReference type="PRINTS" id="PR01023">
    <property type="entry name" value="NAFLGMOTY"/>
</dbReference>
<dbReference type="PROSITE" id="PS51123">
    <property type="entry name" value="OMPA_2"/>
    <property type="match status" value="2"/>
</dbReference>
<protein>
    <submittedName>
        <fullName evidence="6">Outer membrane protein A</fullName>
    </submittedName>
</protein>
<dbReference type="EMBL" id="OU015584">
    <property type="protein sequence ID" value="CAG5086159.1"/>
    <property type="molecule type" value="Genomic_DNA"/>
</dbReference>
<sequence length="568" mass="63750">MRFFLFISFTLVVAFANAIQEHDPPVGDTNVVDTLLTEAELLEKEFPEICPEEDYEHWVYNPAYHLTPDYYKERYNEKDLMYKIVDNWGNGYDSLYGARNMRPILHGVAYRGGANNYFHKEAKRSNHNPLPDDGIENLCQEGFSGSVYLYRKNWESAPPLKKCDCVNGAQNKMDYYQYDYFDDQHVYEMIELVYKSAVDSTRGPVYLHCWNGWHASGFISAVLLKQFCGFSDLEATAYWDLGTDGANTSPRYNHIRERIMNFEPISEFIVTDSLGNAICPPMPEFIDSSQLHISIEHLAIVPEAIPVGTTMILENVKFGPGKTSFSSPGSNEDIKNLLSALTKNPEMVIEISGHTDRSGSESTNKKLSKQRAQFVYNYLIDNGIAPERLSFKGLGSAKPAYSNKTKDGRAANRRIEVRIVSKKAESMNSLVDEGTLDDEEVLLPIGNVLPNLEVGKSTVLNGVVFGPGEIMLSDSAKLAVDELIEVLQANQNLKVELIGYTDISGMEEKNILLSNQRSQAVHDYIVSAGIAEDRVSFAGCGPINPIAPNAYRWGRDKNRRIEVKLLAK</sequence>
<name>A0A916JQL8_9FLAO</name>
<dbReference type="Gene3D" id="3.90.190.10">
    <property type="entry name" value="Protein tyrosine phosphatase superfamily"/>
    <property type="match status" value="1"/>
</dbReference>
<keyword evidence="2 4" id="KW-0472">Membrane</keyword>
<dbReference type="InterPro" id="IPR006664">
    <property type="entry name" value="OMP_bac"/>
</dbReference>